<dbReference type="FunFam" id="3.40.50.720:FF:000203">
    <property type="entry name" value="D-3-phosphoglycerate dehydrogenase (SerA)"/>
    <property type="match status" value="1"/>
</dbReference>
<dbReference type="Gene3D" id="3.40.50.720">
    <property type="entry name" value="NAD(P)-binding Rossmann-like Domain"/>
    <property type="match status" value="2"/>
</dbReference>
<dbReference type="GO" id="GO:0016616">
    <property type="term" value="F:oxidoreductase activity, acting on the CH-OH group of donors, NAD or NADP as acceptor"/>
    <property type="evidence" value="ECO:0007669"/>
    <property type="project" value="InterPro"/>
</dbReference>
<dbReference type="AlphaFoldDB" id="A0A160JD96"/>
<dbReference type="PANTHER" id="PTHR42789:SF1">
    <property type="entry name" value="D-ISOMER SPECIFIC 2-HYDROXYACID DEHYDROGENASE FAMILY PROTEIN (AFU_ORTHOLOGUE AFUA_6G10090)"/>
    <property type="match status" value="1"/>
</dbReference>
<feature type="domain" description="D-isomer specific 2-hydroxyacid dehydrogenase NAD-binding" evidence="6">
    <location>
        <begin position="110"/>
        <end position="285"/>
    </location>
</feature>
<accession>A0A160JD96</accession>
<dbReference type="Proteomes" id="UP000077405">
    <property type="component" value="Chromosome"/>
</dbReference>
<keyword evidence="3" id="KW-0520">NAD</keyword>
<dbReference type="CDD" id="cd12173">
    <property type="entry name" value="PGDH_4"/>
    <property type="match status" value="1"/>
</dbReference>
<proteinExistence type="inferred from homology"/>
<evidence type="ECO:0000259" key="6">
    <source>
        <dbReference type="Pfam" id="PF02826"/>
    </source>
</evidence>
<sequence>MPDIIISEFMQPSAVDDLRRDFDVHYDETLYKRLDELYAMGQDARAICIRNETEIRGAFFDAFPNLKAVGRLGVGLDNIDVPACRERGIAVLPATGANEVSVAELAIAGLMMLVRGTTYFATPDVVAGKWPRGRLIGREVSGKTLGIVGFGRIGRHVARRAQGLDMTVIAADPHVPADDPVWARMGVEKVSFDRIWDSADALSLHLPYTPETHNLVSAEVIARLKPGTILVNVARGGIVDEAALAAALKSGHLGGALLDVFATEPLPAGNPFQDVPNLILTPHIGATTDEARVRTGHMIADNVRAVLTGTIPDTAIV</sequence>
<evidence type="ECO:0000256" key="2">
    <source>
        <dbReference type="ARBA" id="ARBA00023002"/>
    </source>
</evidence>
<comment type="similarity">
    <text evidence="1 4">Belongs to the D-isomer specific 2-hydroxyacid dehydrogenase family.</text>
</comment>
<protein>
    <submittedName>
        <fullName evidence="7">3-phosphoglycerate dehydrogenase</fullName>
    </submittedName>
</protein>
<dbReference type="PROSITE" id="PS00671">
    <property type="entry name" value="D_2_HYDROXYACID_DH_3"/>
    <property type="match status" value="1"/>
</dbReference>
<dbReference type="Pfam" id="PF00389">
    <property type="entry name" value="2-Hacid_dh"/>
    <property type="match status" value="1"/>
</dbReference>
<dbReference type="STRING" id="1226968.A6A40_01385"/>
<dbReference type="InterPro" id="IPR036291">
    <property type="entry name" value="NAD(P)-bd_dom_sf"/>
</dbReference>
<evidence type="ECO:0000313" key="8">
    <source>
        <dbReference type="Proteomes" id="UP000077405"/>
    </source>
</evidence>
<keyword evidence="2 4" id="KW-0560">Oxidoreductase</keyword>
<dbReference type="SUPFAM" id="SSF52283">
    <property type="entry name" value="Formate/glycerate dehydrogenase catalytic domain-like"/>
    <property type="match status" value="1"/>
</dbReference>
<dbReference type="EMBL" id="CP015285">
    <property type="protein sequence ID" value="ANC90663.1"/>
    <property type="molecule type" value="Genomic_DNA"/>
</dbReference>
<dbReference type="InterPro" id="IPR029753">
    <property type="entry name" value="D-isomer_DH_CS"/>
</dbReference>
<evidence type="ECO:0000313" key="7">
    <source>
        <dbReference type="EMBL" id="ANC90663.1"/>
    </source>
</evidence>
<organism evidence="7 8">
    <name type="scientific">Azospirillum humicireducens</name>
    <dbReference type="NCBI Taxonomy" id="1226968"/>
    <lineage>
        <taxon>Bacteria</taxon>
        <taxon>Pseudomonadati</taxon>
        <taxon>Pseudomonadota</taxon>
        <taxon>Alphaproteobacteria</taxon>
        <taxon>Rhodospirillales</taxon>
        <taxon>Azospirillaceae</taxon>
        <taxon>Azospirillum</taxon>
    </lineage>
</organism>
<evidence type="ECO:0000256" key="4">
    <source>
        <dbReference type="RuleBase" id="RU003719"/>
    </source>
</evidence>
<dbReference type="Pfam" id="PF02826">
    <property type="entry name" value="2-Hacid_dh_C"/>
    <property type="match status" value="1"/>
</dbReference>
<gene>
    <name evidence="7" type="ORF">A6A40_01385</name>
</gene>
<dbReference type="OrthoDB" id="9793626at2"/>
<dbReference type="KEGG" id="ahu:A6A40_01385"/>
<dbReference type="InterPro" id="IPR006140">
    <property type="entry name" value="D-isomer_DH_NAD-bd"/>
</dbReference>
<evidence type="ECO:0000256" key="3">
    <source>
        <dbReference type="ARBA" id="ARBA00023027"/>
    </source>
</evidence>
<dbReference type="SUPFAM" id="SSF51735">
    <property type="entry name" value="NAD(P)-binding Rossmann-fold domains"/>
    <property type="match status" value="1"/>
</dbReference>
<dbReference type="InterPro" id="IPR006139">
    <property type="entry name" value="D-isomer_2_OHA_DH_cat_dom"/>
</dbReference>
<dbReference type="GO" id="GO:0051287">
    <property type="term" value="F:NAD binding"/>
    <property type="evidence" value="ECO:0007669"/>
    <property type="project" value="InterPro"/>
</dbReference>
<reference evidence="7 8" key="1">
    <citation type="journal article" date="2013" name="Int. J. Syst. Evol. Microbiol.">
        <title>Azospirillum humicireducens sp. nov., a nitrogen-fixing bacterium isolated from a microbial fuel cell.</title>
        <authorList>
            <person name="Zhou S."/>
            <person name="Han L."/>
            <person name="Wang Y."/>
            <person name="Yang G."/>
            <person name="Zhuang L."/>
            <person name="Hu P."/>
        </authorList>
    </citation>
    <scope>NUCLEOTIDE SEQUENCE [LARGE SCALE GENOMIC DNA]</scope>
    <source>
        <strain evidence="7 8">SgZ-5</strain>
    </source>
</reference>
<evidence type="ECO:0000259" key="5">
    <source>
        <dbReference type="Pfam" id="PF00389"/>
    </source>
</evidence>
<name>A0A160JD96_9PROT</name>
<dbReference type="RefSeq" id="WP_063633800.1">
    <property type="nucleotide sequence ID" value="NZ_CP015285.1"/>
</dbReference>
<dbReference type="PROSITE" id="PS00670">
    <property type="entry name" value="D_2_HYDROXYACID_DH_2"/>
    <property type="match status" value="1"/>
</dbReference>
<evidence type="ECO:0000256" key="1">
    <source>
        <dbReference type="ARBA" id="ARBA00005854"/>
    </source>
</evidence>
<dbReference type="PANTHER" id="PTHR42789">
    <property type="entry name" value="D-ISOMER SPECIFIC 2-HYDROXYACID DEHYDROGENASE FAMILY PROTEIN (AFU_ORTHOLOGUE AFUA_6G10090)"/>
    <property type="match status" value="1"/>
</dbReference>
<dbReference type="InterPro" id="IPR050857">
    <property type="entry name" value="D-2-hydroxyacid_DH"/>
</dbReference>
<feature type="domain" description="D-isomer specific 2-hydroxyacid dehydrogenase catalytic" evidence="5">
    <location>
        <begin position="5"/>
        <end position="316"/>
    </location>
</feature>
<keyword evidence="8" id="KW-1185">Reference proteome</keyword>